<gene>
    <name evidence="2" type="ORF">GCM10009097_06840</name>
</gene>
<comment type="caution">
    <text evidence="2">The sequence shown here is derived from an EMBL/GenBank/DDBJ whole genome shotgun (WGS) entry which is preliminary data.</text>
</comment>
<evidence type="ECO:0000313" key="3">
    <source>
        <dbReference type="Proteomes" id="UP001501706"/>
    </source>
</evidence>
<accession>A0ABN1BAG0</accession>
<dbReference type="RefSeq" id="WP_343927144.1">
    <property type="nucleotide sequence ID" value="NZ_BAAAEN010000002.1"/>
</dbReference>
<dbReference type="Proteomes" id="UP001501706">
    <property type="component" value="Unassembled WGS sequence"/>
</dbReference>
<dbReference type="InterPro" id="IPR045521">
    <property type="entry name" value="DUF6475"/>
</dbReference>
<proteinExistence type="predicted"/>
<dbReference type="EMBL" id="BAAAEN010000002">
    <property type="protein sequence ID" value="GAA0493613.1"/>
    <property type="molecule type" value="Genomic_DNA"/>
</dbReference>
<sequence length="214" mass="23323">MVATDRVEFFTTLAGVYALYRQELSDFVGSIWWKALAPYDLAAVNDAFGRHCVNPDAGQYLPKPADITRMLQGSTQDAALVAWSKVDRAVRSVGTYRSVQFDDALIHRVVQDMGGWVQIGSKSEDEWPFVAKEFENRYRGYRGRNQIPDYPPVLEGIAASQNAQLGFATEAPALIGDPARARAVGLGGVNAPTVAITYAAPPASMRLADGRRSA</sequence>
<feature type="domain" description="DUF6475" evidence="1">
    <location>
        <begin position="99"/>
        <end position="185"/>
    </location>
</feature>
<reference evidence="2 3" key="1">
    <citation type="journal article" date="2019" name="Int. J. Syst. Evol. Microbiol.">
        <title>The Global Catalogue of Microorganisms (GCM) 10K type strain sequencing project: providing services to taxonomists for standard genome sequencing and annotation.</title>
        <authorList>
            <consortium name="The Broad Institute Genomics Platform"/>
            <consortium name="The Broad Institute Genome Sequencing Center for Infectious Disease"/>
            <person name="Wu L."/>
            <person name="Ma J."/>
        </authorList>
    </citation>
    <scope>NUCLEOTIDE SEQUENCE [LARGE SCALE GENOMIC DNA]</scope>
    <source>
        <strain evidence="2 3">JCM 14330</strain>
    </source>
</reference>
<evidence type="ECO:0000313" key="2">
    <source>
        <dbReference type="EMBL" id="GAA0493613.1"/>
    </source>
</evidence>
<keyword evidence="3" id="KW-1185">Reference proteome</keyword>
<dbReference type="Pfam" id="PF20081">
    <property type="entry name" value="DUF6475"/>
    <property type="match status" value="1"/>
</dbReference>
<protein>
    <recommendedName>
        <fullName evidence="1">DUF6475 domain-containing protein</fullName>
    </recommendedName>
</protein>
<name>A0ABN1BAG0_9BURK</name>
<evidence type="ECO:0000259" key="1">
    <source>
        <dbReference type="Pfam" id="PF20081"/>
    </source>
</evidence>
<organism evidence="2 3">
    <name type="scientific">Pigmentiphaga daeguensis</name>
    <dbReference type="NCBI Taxonomy" id="414049"/>
    <lineage>
        <taxon>Bacteria</taxon>
        <taxon>Pseudomonadati</taxon>
        <taxon>Pseudomonadota</taxon>
        <taxon>Betaproteobacteria</taxon>
        <taxon>Burkholderiales</taxon>
        <taxon>Alcaligenaceae</taxon>
        <taxon>Pigmentiphaga</taxon>
    </lineage>
</organism>